<dbReference type="RefSeq" id="WP_191746172.1">
    <property type="nucleotide sequence ID" value="NZ_JACSQC010000002.1"/>
</dbReference>
<gene>
    <name evidence="1" type="ORF">H9638_05435</name>
</gene>
<proteinExistence type="predicted"/>
<name>A0ABR8YGB6_9MICC</name>
<evidence type="ECO:0000313" key="2">
    <source>
        <dbReference type="Proteomes" id="UP000652763"/>
    </source>
</evidence>
<evidence type="ECO:0000313" key="1">
    <source>
        <dbReference type="EMBL" id="MBD8043252.1"/>
    </source>
</evidence>
<dbReference type="EMBL" id="JACSQC010000002">
    <property type="protein sequence ID" value="MBD8043252.1"/>
    <property type="molecule type" value="Genomic_DNA"/>
</dbReference>
<keyword evidence="2" id="KW-1185">Reference proteome</keyword>
<organism evidence="1 2">
    <name type="scientific">Arthrobacter pullicola</name>
    <dbReference type="NCBI Taxonomy" id="2762224"/>
    <lineage>
        <taxon>Bacteria</taxon>
        <taxon>Bacillati</taxon>
        <taxon>Actinomycetota</taxon>
        <taxon>Actinomycetes</taxon>
        <taxon>Micrococcales</taxon>
        <taxon>Micrococcaceae</taxon>
        <taxon>Arthrobacter</taxon>
    </lineage>
</organism>
<dbReference type="Proteomes" id="UP000652763">
    <property type="component" value="Unassembled WGS sequence"/>
</dbReference>
<comment type="caution">
    <text evidence="1">The sequence shown here is derived from an EMBL/GenBank/DDBJ whole genome shotgun (WGS) entry which is preliminary data.</text>
</comment>
<dbReference type="Gene3D" id="3.40.50.1010">
    <property type="entry name" value="5'-nuclease"/>
    <property type="match status" value="1"/>
</dbReference>
<sequence>MSTPAGLLLDTPVVAEVRGSSPDPGVVAFLRSRSHLRIFVSALTLAELDSQESPDGWLDEFIHRFSGNILPVSHHVAVAWRSLPQAPSAETSDAREAFRSLIAATAIEAGLTIVTHETGAYEAYGAPAVSPLRNFGAAQGV</sequence>
<accession>A0ABR8YGB6</accession>
<reference evidence="1 2" key="1">
    <citation type="submission" date="2020-08" db="EMBL/GenBank/DDBJ databases">
        <title>A Genomic Blueprint of the Chicken Gut Microbiome.</title>
        <authorList>
            <person name="Gilroy R."/>
            <person name="Ravi A."/>
            <person name="Getino M."/>
            <person name="Pursley I."/>
            <person name="Horton D.L."/>
            <person name="Alikhan N.-F."/>
            <person name="Baker D."/>
            <person name="Gharbi K."/>
            <person name="Hall N."/>
            <person name="Watson M."/>
            <person name="Adriaenssens E.M."/>
            <person name="Foster-Nyarko E."/>
            <person name="Jarju S."/>
            <person name="Secka A."/>
            <person name="Antonio M."/>
            <person name="Oren A."/>
            <person name="Chaudhuri R."/>
            <person name="La Ragione R.M."/>
            <person name="Hildebrand F."/>
            <person name="Pallen M.J."/>
        </authorList>
    </citation>
    <scope>NUCLEOTIDE SEQUENCE [LARGE SCALE GENOMIC DNA]</scope>
    <source>
        <strain evidence="1 2">Sa2BUA2</strain>
    </source>
</reference>
<dbReference type="InterPro" id="IPR029060">
    <property type="entry name" value="PIN-like_dom_sf"/>
</dbReference>
<protein>
    <submittedName>
        <fullName evidence="1">Uncharacterized protein</fullName>
    </submittedName>
</protein>
<dbReference type="SUPFAM" id="SSF88723">
    <property type="entry name" value="PIN domain-like"/>
    <property type="match status" value="1"/>
</dbReference>